<dbReference type="Gene3D" id="1.10.260.40">
    <property type="entry name" value="lambda repressor-like DNA-binding domains"/>
    <property type="match status" value="1"/>
</dbReference>
<dbReference type="InterPro" id="IPR013430">
    <property type="entry name" value="Toxin_antidote_HigA"/>
</dbReference>
<evidence type="ECO:0000313" key="4">
    <source>
        <dbReference type="Proteomes" id="UP000320314"/>
    </source>
</evidence>
<dbReference type="EMBL" id="VHLH01000039">
    <property type="protein sequence ID" value="TPW26038.1"/>
    <property type="molecule type" value="Genomic_DNA"/>
</dbReference>
<dbReference type="OrthoDB" id="3174593at2"/>
<dbReference type="Proteomes" id="UP000320314">
    <property type="component" value="Unassembled WGS sequence"/>
</dbReference>
<dbReference type="PANTHER" id="PTHR36924:SF1">
    <property type="entry name" value="ANTITOXIN HIGA-1"/>
    <property type="match status" value="1"/>
</dbReference>
<gene>
    <name evidence="3" type="ORF">FJU11_16625</name>
</gene>
<dbReference type="PANTHER" id="PTHR36924">
    <property type="entry name" value="ANTITOXIN HIGA-1"/>
    <property type="match status" value="1"/>
</dbReference>
<sequence length="99" mass="11140">MALSILPPVHPGEILREEYLVPLGMSAGALAKRLGVPRTRIERLVKEDTPVTTDTALRLARFFRTTPEFWMNMQTSYDLKVEAAAKKDDLDSIEELEPA</sequence>
<dbReference type="InterPro" id="IPR010982">
    <property type="entry name" value="Lambda_DNA-bd_dom_sf"/>
</dbReference>
<evidence type="ECO:0000256" key="1">
    <source>
        <dbReference type="ARBA" id="ARBA00023125"/>
    </source>
</evidence>
<dbReference type="RefSeq" id="WP_141168206.1">
    <property type="nucleotide sequence ID" value="NZ_VHLH01000039.1"/>
</dbReference>
<dbReference type="CDD" id="cd00093">
    <property type="entry name" value="HTH_XRE"/>
    <property type="match status" value="1"/>
</dbReference>
<comment type="caution">
    <text evidence="3">The sequence shown here is derived from an EMBL/GenBank/DDBJ whole genome shotgun (WGS) entry which is preliminary data.</text>
</comment>
<dbReference type="AlphaFoldDB" id="A0A506TXW5"/>
<dbReference type="SUPFAM" id="SSF47413">
    <property type="entry name" value="lambda repressor-like DNA-binding domains"/>
    <property type="match status" value="1"/>
</dbReference>
<dbReference type="PROSITE" id="PS50943">
    <property type="entry name" value="HTH_CROC1"/>
    <property type="match status" value="1"/>
</dbReference>
<dbReference type="GO" id="GO:0003677">
    <property type="term" value="F:DNA binding"/>
    <property type="evidence" value="ECO:0007669"/>
    <property type="project" value="UniProtKB-KW"/>
</dbReference>
<name>A0A506TXW5_9HYPH</name>
<organism evidence="3 4">
    <name type="scientific">Pararhizobium mangrovi</name>
    <dbReference type="NCBI Taxonomy" id="2590452"/>
    <lineage>
        <taxon>Bacteria</taxon>
        <taxon>Pseudomonadati</taxon>
        <taxon>Pseudomonadota</taxon>
        <taxon>Alphaproteobacteria</taxon>
        <taxon>Hyphomicrobiales</taxon>
        <taxon>Rhizobiaceae</taxon>
        <taxon>Rhizobium/Agrobacterium group</taxon>
        <taxon>Pararhizobium</taxon>
    </lineage>
</organism>
<proteinExistence type="predicted"/>
<evidence type="ECO:0000313" key="3">
    <source>
        <dbReference type="EMBL" id="TPW26038.1"/>
    </source>
</evidence>
<accession>A0A506TXW5</accession>
<keyword evidence="1" id="KW-0238">DNA-binding</keyword>
<dbReference type="InterPro" id="IPR001387">
    <property type="entry name" value="Cro/C1-type_HTH"/>
</dbReference>
<feature type="domain" description="HTH cro/C1-type" evidence="2">
    <location>
        <begin position="23"/>
        <end position="70"/>
    </location>
</feature>
<protein>
    <submittedName>
        <fullName evidence="3">HigA family addiction module antidote protein</fullName>
    </submittedName>
</protein>
<dbReference type="Pfam" id="PF01381">
    <property type="entry name" value="HTH_3"/>
    <property type="match status" value="1"/>
</dbReference>
<reference evidence="3 4" key="1">
    <citation type="submission" date="2019-06" db="EMBL/GenBank/DDBJ databases">
        <authorList>
            <person name="Li M."/>
        </authorList>
    </citation>
    <scope>NUCLEOTIDE SEQUENCE [LARGE SCALE GENOMIC DNA]</scope>
    <source>
        <strain evidence="3 4">BGMRC6574</strain>
    </source>
</reference>
<dbReference type="NCBIfam" id="TIGR02607">
    <property type="entry name" value="antidote_HigA"/>
    <property type="match status" value="1"/>
</dbReference>
<dbReference type="SMART" id="SM00530">
    <property type="entry name" value="HTH_XRE"/>
    <property type="match status" value="1"/>
</dbReference>
<evidence type="ECO:0000259" key="2">
    <source>
        <dbReference type="PROSITE" id="PS50943"/>
    </source>
</evidence>
<keyword evidence="4" id="KW-1185">Reference proteome</keyword>